<gene>
    <name evidence="1" type="ORF">AAH949_01715</name>
</gene>
<sequence length="147" mass="16810">MIEKTLANADFIKLMQKNCYEILHFLTKENTEFSIVVNPKFVDFDPALPSHLDLSKEPFTRFVLGGYTFDSIVLNEKSICFHAGFGPDDFATFVNVDLGAITQIIVNDAVIFINFSFYTRKKDTQALAQNSKNIFLNNPKNKEKFKK</sequence>
<dbReference type="EMBL" id="CP155620">
    <property type="protein sequence ID" value="XBJ29577.1"/>
    <property type="molecule type" value="Genomic_DNA"/>
</dbReference>
<evidence type="ECO:0000313" key="1">
    <source>
        <dbReference type="EMBL" id="XBJ29577.1"/>
    </source>
</evidence>
<accession>A0AAU7E845</accession>
<protein>
    <submittedName>
        <fullName evidence="1">Uncharacterized protein</fullName>
    </submittedName>
</protein>
<name>A0AAU7E845_9BACT</name>
<dbReference type="RefSeq" id="WP_134237653.1">
    <property type="nucleotide sequence ID" value="NZ_CP155620.1"/>
</dbReference>
<organism evidence="1">
    <name type="scientific">Campylobacter sp. CCS1377</name>
    <dbReference type="NCBI Taxonomy" id="3158229"/>
    <lineage>
        <taxon>Bacteria</taxon>
        <taxon>Pseudomonadati</taxon>
        <taxon>Campylobacterota</taxon>
        <taxon>Epsilonproteobacteria</taxon>
        <taxon>Campylobacterales</taxon>
        <taxon>Campylobacteraceae</taxon>
        <taxon>Campylobacter</taxon>
    </lineage>
</organism>
<reference evidence="1" key="1">
    <citation type="submission" date="2024-05" db="EMBL/GenBank/DDBJ databases">
        <title>Campylobacter coli isolated from environmental waters in Slovenia.</title>
        <authorList>
            <person name="Zautner A.E."/>
            <person name="Bunk B."/>
            <person name="Riedel T."/>
            <person name="Sproeer C."/>
        </authorList>
    </citation>
    <scope>NUCLEOTIDE SEQUENCE</scope>
    <source>
        <strain evidence="1">CCS1377</strain>
    </source>
</reference>
<proteinExistence type="predicted"/>
<dbReference type="AlphaFoldDB" id="A0AAU7E845"/>